<feature type="region of interest" description="Disordered" evidence="1">
    <location>
        <begin position="1"/>
        <end position="33"/>
    </location>
</feature>
<proteinExistence type="predicted"/>
<feature type="compositionally biased region" description="Polar residues" evidence="1">
    <location>
        <begin position="23"/>
        <end position="33"/>
    </location>
</feature>
<organism evidence="2">
    <name type="scientific">Ditylum brightwellii</name>
    <dbReference type="NCBI Taxonomy" id="49249"/>
    <lineage>
        <taxon>Eukaryota</taxon>
        <taxon>Sar</taxon>
        <taxon>Stramenopiles</taxon>
        <taxon>Ochrophyta</taxon>
        <taxon>Bacillariophyta</taxon>
        <taxon>Mediophyceae</taxon>
        <taxon>Lithodesmiophycidae</taxon>
        <taxon>Lithodesmiales</taxon>
        <taxon>Lithodesmiaceae</taxon>
        <taxon>Ditylum</taxon>
    </lineage>
</organism>
<gene>
    <name evidence="2" type="ORF">DBRI1063_LOCUS21781</name>
</gene>
<evidence type="ECO:0000313" key="2">
    <source>
        <dbReference type="EMBL" id="CAD9351096.1"/>
    </source>
</evidence>
<reference evidence="2" key="1">
    <citation type="submission" date="2021-01" db="EMBL/GenBank/DDBJ databases">
        <authorList>
            <person name="Corre E."/>
            <person name="Pelletier E."/>
            <person name="Niang G."/>
            <person name="Scheremetjew M."/>
            <person name="Finn R."/>
            <person name="Kale V."/>
            <person name="Holt S."/>
            <person name="Cochrane G."/>
            <person name="Meng A."/>
            <person name="Brown T."/>
            <person name="Cohen L."/>
        </authorList>
    </citation>
    <scope>NUCLEOTIDE SEQUENCE</scope>
    <source>
        <strain evidence="2">Pop2</strain>
    </source>
</reference>
<dbReference type="AlphaFoldDB" id="A0A7S1ZWS1"/>
<name>A0A7S1ZWS1_9STRA</name>
<accession>A0A7S1ZWS1</accession>
<dbReference type="EMBL" id="HBGN01033785">
    <property type="protein sequence ID" value="CAD9351096.1"/>
    <property type="molecule type" value="Transcribed_RNA"/>
</dbReference>
<protein>
    <submittedName>
        <fullName evidence="2">Uncharacterized protein</fullName>
    </submittedName>
</protein>
<evidence type="ECO:0000256" key="1">
    <source>
        <dbReference type="SAM" id="MobiDB-lite"/>
    </source>
</evidence>
<sequence length="265" mass="29756">MGEDGKDEMSNMEMKVSEHGSIYEQQSTERQPTPSTLNYELVVPVDEDSMLEAAYGTSSMDHDTYSTNSTENSENYDATNMSMIGRRNRLSLSSNKIHTRNCGYNHGHSGVKRQSTASAYMLAYVRESDLLWVLSDADPNSTVVDTVEKKEKSGLMTTEEQSKDSFSMEYSGLHEIPIDLKIKLGMDIGYIHNTGVDPHTKQLEASASVYHTTRVTIPYISDKEIAAFDSLEGAYVTQFTRSRSKKVVTVEILMTLPCETRRHVH</sequence>